<comment type="catalytic activity">
    <reaction evidence="5">
        <text>L-glutaminyl-[peptide chain release factor] + S-adenosyl-L-methionine = N(5)-methyl-L-glutaminyl-[peptide chain release factor] + S-adenosyl-L-homocysteine + H(+)</text>
        <dbReference type="Rhea" id="RHEA:42896"/>
        <dbReference type="Rhea" id="RHEA-COMP:10271"/>
        <dbReference type="Rhea" id="RHEA-COMP:10272"/>
        <dbReference type="ChEBI" id="CHEBI:15378"/>
        <dbReference type="ChEBI" id="CHEBI:30011"/>
        <dbReference type="ChEBI" id="CHEBI:57856"/>
        <dbReference type="ChEBI" id="CHEBI:59789"/>
        <dbReference type="ChEBI" id="CHEBI:61891"/>
        <dbReference type="EC" id="2.1.1.297"/>
    </reaction>
</comment>
<dbReference type="EMBL" id="FUYZ01000012">
    <property type="protein sequence ID" value="SKC07361.1"/>
    <property type="molecule type" value="Genomic_DNA"/>
</dbReference>
<evidence type="ECO:0000256" key="1">
    <source>
        <dbReference type="ARBA" id="ARBA00012771"/>
    </source>
</evidence>
<evidence type="ECO:0000313" key="8">
    <source>
        <dbReference type="Proteomes" id="UP000191112"/>
    </source>
</evidence>
<dbReference type="CDD" id="cd02440">
    <property type="entry name" value="AdoMet_MTases"/>
    <property type="match status" value="1"/>
</dbReference>
<evidence type="ECO:0000256" key="3">
    <source>
        <dbReference type="ARBA" id="ARBA00022679"/>
    </source>
</evidence>
<dbReference type="InterPro" id="IPR019874">
    <property type="entry name" value="RF_methyltr_PrmC"/>
</dbReference>
<organism evidence="7 8">
    <name type="scientific">Soonwooa buanensis</name>
    <dbReference type="NCBI Taxonomy" id="619805"/>
    <lineage>
        <taxon>Bacteria</taxon>
        <taxon>Pseudomonadati</taxon>
        <taxon>Bacteroidota</taxon>
        <taxon>Flavobacteriia</taxon>
        <taxon>Flavobacteriales</taxon>
        <taxon>Weeksellaceae</taxon>
        <taxon>Chryseobacterium group</taxon>
        <taxon>Soonwooa</taxon>
    </lineage>
</organism>
<keyword evidence="4" id="KW-0949">S-adenosyl-L-methionine</keyword>
<keyword evidence="8" id="KW-1185">Reference proteome</keyword>
<evidence type="ECO:0000256" key="5">
    <source>
        <dbReference type="ARBA" id="ARBA00048391"/>
    </source>
</evidence>
<protein>
    <recommendedName>
        <fullName evidence="1">peptide chain release factor N(5)-glutamine methyltransferase</fullName>
        <ecNumber evidence="1">2.1.1.297</ecNumber>
    </recommendedName>
</protein>
<reference evidence="7 8" key="1">
    <citation type="submission" date="2017-02" db="EMBL/GenBank/DDBJ databases">
        <authorList>
            <person name="Peterson S.W."/>
        </authorList>
    </citation>
    <scope>NUCLEOTIDE SEQUENCE [LARGE SCALE GENOMIC DNA]</scope>
    <source>
        <strain evidence="7 8">DSM 22323</strain>
    </source>
</reference>
<dbReference type="InterPro" id="IPR007848">
    <property type="entry name" value="Small_mtfrase_dom"/>
</dbReference>
<accession>A0A1T5GG23</accession>
<evidence type="ECO:0000259" key="6">
    <source>
        <dbReference type="Pfam" id="PF05175"/>
    </source>
</evidence>
<dbReference type="Proteomes" id="UP000191112">
    <property type="component" value="Unassembled WGS sequence"/>
</dbReference>
<sequence length="284" mass="32982">MTISDLKKRFQNELSEQYSTSESITLFYIFADKIFGFTRHQLRKFENQEILKDDEDTFENILNDLKSGKPYQQITGEAEFYGKLFKVNEHVLIPRPETEELLELASHYIKEFQKENKIENLKILDIGTGSGVIPIILKLNFPNAEVHALDVSEEALEIAKQNAALHEVDIQFYKKDILNESPSDMYDITISNPPYIGIDENINIEDSVKSFEPNLALFSPTEDVLIFYKRIAELGKSHLKEKGLIFLEINQKYGPETLELYREFEVSKLIKDLSDNDRMIYVKK</sequence>
<name>A0A1T5GG23_9FLAO</name>
<keyword evidence="2 7" id="KW-0489">Methyltransferase</keyword>
<dbReference type="SUPFAM" id="SSF53335">
    <property type="entry name" value="S-adenosyl-L-methionine-dependent methyltransferases"/>
    <property type="match status" value="1"/>
</dbReference>
<dbReference type="InterPro" id="IPR029063">
    <property type="entry name" value="SAM-dependent_MTases_sf"/>
</dbReference>
<dbReference type="AlphaFoldDB" id="A0A1T5GG23"/>
<dbReference type="GO" id="GO:0102559">
    <property type="term" value="F:peptide chain release factor N(5)-glutamine methyltransferase activity"/>
    <property type="evidence" value="ECO:0007669"/>
    <property type="project" value="UniProtKB-EC"/>
</dbReference>
<evidence type="ECO:0000256" key="2">
    <source>
        <dbReference type="ARBA" id="ARBA00022603"/>
    </source>
</evidence>
<dbReference type="NCBIfam" id="TIGR03534">
    <property type="entry name" value="RF_mod_PrmC"/>
    <property type="match status" value="1"/>
</dbReference>
<dbReference type="Pfam" id="PF05175">
    <property type="entry name" value="MTS"/>
    <property type="match status" value="1"/>
</dbReference>
<keyword evidence="3 7" id="KW-0808">Transferase</keyword>
<dbReference type="Gene3D" id="3.40.50.150">
    <property type="entry name" value="Vaccinia Virus protein VP39"/>
    <property type="match status" value="1"/>
</dbReference>
<dbReference type="InterPro" id="IPR004556">
    <property type="entry name" value="HemK-like"/>
</dbReference>
<dbReference type="STRING" id="619805.SAMN05660477_02793"/>
<dbReference type="Gene3D" id="1.10.8.10">
    <property type="entry name" value="DNA helicase RuvA subunit, C-terminal domain"/>
    <property type="match status" value="1"/>
</dbReference>
<dbReference type="RefSeq" id="WP_079667977.1">
    <property type="nucleotide sequence ID" value="NZ_FUYZ01000012.1"/>
</dbReference>
<dbReference type="GO" id="GO:0032259">
    <property type="term" value="P:methylation"/>
    <property type="evidence" value="ECO:0007669"/>
    <property type="project" value="UniProtKB-KW"/>
</dbReference>
<dbReference type="NCBIfam" id="TIGR00536">
    <property type="entry name" value="hemK_fam"/>
    <property type="match status" value="1"/>
</dbReference>
<proteinExistence type="predicted"/>
<dbReference type="EC" id="2.1.1.297" evidence="1"/>
<dbReference type="InterPro" id="IPR050320">
    <property type="entry name" value="N5-glutamine_MTase"/>
</dbReference>
<dbReference type="OrthoDB" id="9800643at2"/>
<dbReference type="PANTHER" id="PTHR18895:SF74">
    <property type="entry name" value="MTRF1L RELEASE FACTOR GLUTAMINE METHYLTRANSFERASE"/>
    <property type="match status" value="1"/>
</dbReference>
<evidence type="ECO:0000313" key="7">
    <source>
        <dbReference type="EMBL" id="SKC07361.1"/>
    </source>
</evidence>
<gene>
    <name evidence="7" type="ORF">SAMN05660477_02793</name>
</gene>
<feature type="domain" description="Methyltransferase small" evidence="6">
    <location>
        <begin position="113"/>
        <end position="195"/>
    </location>
</feature>
<dbReference type="PANTHER" id="PTHR18895">
    <property type="entry name" value="HEMK METHYLTRANSFERASE"/>
    <property type="match status" value="1"/>
</dbReference>
<evidence type="ECO:0000256" key="4">
    <source>
        <dbReference type="ARBA" id="ARBA00022691"/>
    </source>
</evidence>